<keyword evidence="2" id="KW-0677">Repeat</keyword>
<feature type="domain" description="Ig-like" evidence="6">
    <location>
        <begin position="23"/>
        <end position="99"/>
    </location>
</feature>
<feature type="domain" description="Fibronectin type-III" evidence="7">
    <location>
        <begin position="118"/>
        <end position="208"/>
    </location>
</feature>
<dbReference type="InterPro" id="IPR013783">
    <property type="entry name" value="Ig-like_fold"/>
</dbReference>
<dbReference type="SUPFAM" id="SSF49265">
    <property type="entry name" value="Fibronectin type III"/>
    <property type="match status" value="1"/>
</dbReference>
<evidence type="ECO:0000313" key="9">
    <source>
        <dbReference type="Proteomes" id="UP000824782"/>
    </source>
</evidence>
<sequence length="319" mass="35035">GSLKKRGLPTFKLPNLSSKDKAPAFVEELTDQTVVVGHLVTLTCRTAQPVTDVEWYKDGVPLQSSERVLISSTLKNYHLLTILVVSAQDLGIYACVATNPLGSASTCCIIKKAEIPCCPSRPEVAQVYKDGALIVWRPVESNSPVTYFLQYRKEGEEWRALTLDISDCCYSTRSLCEGQVYSFRIACISKAGMGPYSEPSAGVRIGKLSPGHVGSSTAPESADASERGFMADLHVEGGRGRFSSVRPCREKSTGRAYVAKVIPYTEETREETLQEYQVLKKLHHTNVVQLHAAYLSPHDLVLILELCEGRQLLHCLTTG</sequence>
<dbReference type="GO" id="GO:0004674">
    <property type="term" value="F:protein serine/threonine kinase activity"/>
    <property type="evidence" value="ECO:0007669"/>
    <property type="project" value="UniProtKB-KW"/>
</dbReference>
<comment type="caution">
    <text evidence="8">The sequence shown here is derived from an EMBL/GenBank/DDBJ whole genome shotgun (WGS) entry which is preliminary data.</text>
</comment>
<dbReference type="SUPFAM" id="SSF56112">
    <property type="entry name" value="Protein kinase-like (PK-like)"/>
    <property type="match status" value="1"/>
</dbReference>
<dbReference type="CDD" id="cd00063">
    <property type="entry name" value="FN3"/>
    <property type="match status" value="1"/>
</dbReference>
<evidence type="ECO:0000259" key="7">
    <source>
        <dbReference type="PROSITE" id="PS50853"/>
    </source>
</evidence>
<feature type="domain" description="Protein kinase" evidence="5">
    <location>
        <begin position="231"/>
        <end position="319"/>
    </location>
</feature>
<dbReference type="InterPro" id="IPR036116">
    <property type="entry name" value="FN3_sf"/>
</dbReference>
<name>A0AAV6YHF3_ENGPU</name>
<dbReference type="FunFam" id="2.60.40.10:FF:000032">
    <property type="entry name" value="palladin isoform X1"/>
    <property type="match status" value="1"/>
</dbReference>
<dbReference type="EMBL" id="WNYA01035823">
    <property type="protein sequence ID" value="KAG8536949.1"/>
    <property type="molecule type" value="Genomic_DNA"/>
</dbReference>
<comment type="similarity">
    <text evidence="1">Belongs to the protein kinase superfamily. CAMK Ser/Thr protein kinase family.</text>
</comment>
<reference evidence="8" key="1">
    <citation type="thesis" date="2020" institute="ProQuest LLC" country="789 East Eisenhower Parkway, Ann Arbor, MI, USA">
        <title>Comparative Genomics and Chromosome Evolution.</title>
        <authorList>
            <person name="Mudd A.B."/>
        </authorList>
    </citation>
    <scope>NUCLEOTIDE SEQUENCE</scope>
    <source>
        <strain evidence="8">237g6f4</strain>
        <tissue evidence="8">Blood</tissue>
    </source>
</reference>
<evidence type="ECO:0000256" key="4">
    <source>
        <dbReference type="ARBA" id="ARBA00023319"/>
    </source>
</evidence>
<dbReference type="Pfam" id="PF00069">
    <property type="entry name" value="Pkinase"/>
    <property type="match status" value="1"/>
</dbReference>
<dbReference type="GO" id="GO:0005524">
    <property type="term" value="F:ATP binding"/>
    <property type="evidence" value="ECO:0007669"/>
    <property type="project" value="InterPro"/>
</dbReference>
<dbReference type="PANTHER" id="PTHR47633">
    <property type="entry name" value="IMMUNOGLOBULIN"/>
    <property type="match status" value="1"/>
</dbReference>
<dbReference type="PROSITE" id="PS50853">
    <property type="entry name" value="FN3"/>
    <property type="match status" value="1"/>
</dbReference>
<gene>
    <name evidence="8" type="ORF">GDO81_025353</name>
</gene>
<dbReference type="SMART" id="SM00408">
    <property type="entry name" value="IGc2"/>
    <property type="match status" value="1"/>
</dbReference>
<evidence type="ECO:0000256" key="2">
    <source>
        <dbReference type="ARBA" id="ARBA00022737"/>
    </source>
</evidence>
<dbReference type="PROSITE" id="PS50011">
    <property type="entry name" value="PROTEIN_KINASE_DOM"/>
    <property type="match status" value="1"/>
</dbReference>
<dbReference type="InterPro" id="IPR011009">
    <property type="entry name" value="Kinase-like_dom_sf"/>
</dbReference>
<keyword evidence="4" id="KW-0393">Immunoglobulin domain</keyword>
<evidence type="ECO:0000313" key="8">
    <source>
        <dbReference type="EMBL" id="KAG8536949.1"/>
    </source>
</evidence>
<dbReference type="Proteomes" id="UP000824782">
    <property type="component" value="Unassembled WGS sequence"/>
</dbReference>
<dbReference type="Gene3D" id="3.30.200.20">
    <property type="entry name" value="Phosphorylase Kinase, domain 1"/>
    <property type="match status" value="1"/>
</dbReference>
<dbReference type="SMART" id="SM00409">
    <property type="entry name" value="IG"/>
    <property type="match status" value="1"/>
</dbReference>
<dbReference type="InterPro" id="IPR003599">
    <property type="entry name" value="Ig_sub"/>
</dbReference>
<dbReference type="InterPro" id="IPR003598">
    <property type="entry name" value="Ig_sub2"/>
</dbReference>
<dbReference type="InterPro" id="IPR003961">
    <property type="entry name" value="FN3_dom"/>
</dbReference>
<accession>A0AAV6YHF3</accession>
<dbReference type="FunFam" id="2.60.40.10:FF:000988">
    <property type="entry name" value="obscurin isoform X3"/>
    <property type="match status" value="1"/>
</dbReference>
<evidence type="ECO:0000259" key="6">
    <source>
        <dbReference type="PROSITE" id="PS50835"/>
    </source>
</evidence>
<evidence type="ECO:0008006" key="10">
    <source>
        <dbReference type="Google" id="ProtNLM"/>
    </source>
</evidence>
<keyword evidence="9" id="KW-1185">Reference proteome</keyword>
<dbReference type="InterPro" id="IPR000719">
    <property type="entry name" value="Prot_kinase_dom"/>
</dbReference>
<dbReference type="PANTHER" id="PTHR47633:SF3">
    <property type="entry name" value="STRIATED MUSCLE PREFERENTIALLY EXPRESSED PROTEIN KINASE"/>
    <property type="match status" value="1"/>
</dbReference>
<dbReference type="PROSITE" id="PS50835">
    <property type="entry name" value="IG_LIKE"/>
    <property type="match status" value="1"/>
</dbReference>
<dbReference type="Pfam" id="PF00041">
    <property type="entry name" value="fn3"/>
    <property type="match status" value="1"/>
</dbReference>
<protein>
    <recommendedName>
        <fullName evidence="10">Obscurin</fullName>
    </recommendedName>
</protein>
<evidence type="ECO:0000256" key="3">
    <source>
        <dbReference type="ARBA" id="ARBA00023157"/>
    </source>
</evidence>
<evidence type="ECO:0000259" key="5">
    <source>
        <dbReference type="PROSITE" id="PS50011"/>
    </source>
</evidence>
<dbReference type="InterPro" id="IPR036179">
    <property type="entry name" value="Ig-like_dom_sf"/>
</dbReference>
<dbReference type="InterPro" id="IPR007110">
    <property type="entry name" value="Ig-like_dom"/>
</dbReference>
<dbReference type="InterPro" id="IPR013098">
    <property type="entry name" value="Ig_I-set"/>
</dbReference>
<feature type="non-terminal residue" evidence="8">
    <location>
        <position position="1"/>
    </location>
</feature>
<evidence type="ECO:0000256" key="1">
    <source>
        <dbReference type="ARBA" id="ARBA00006692"/>
    </source>
</evidence>
<organism evidence="8 9">
    <name type="scientific">Engystomops pustulosus</name>
    <name type="common">Tungara frog</name>
    <name type="synonym">Physalaemus pustulosus</name>
    <dbReference type="NCBI Taxonomy" id="76066"/>
    <lineage>
        <taxon>Eukaryota</taxon>
        <taxon>Metazoa</taxon>
        <taxon>Chordata</taxon>
        <taxon>Craniata</taxon>
        <taxon>Vertebrata</taxon>
        <taxon>Euteleostomi</taxon>
        <taxon>Amphibia</taxon>
        <taxon>Batrachia</taxon>
        <taxon>Anura</taxon>
        <taxon>Neobatrachia</taxon>
        <taxon>Hyloidea</taxon>
        <taxon>Leptodactylidae</taxon>
        <taxon>Leiuperinae</taxon>
        <taxon>Engystomops</taxon>
    </lineage>
</organism>
<dbReference type="AlphaFoldDB" id="A0AAV6YHF3"/>
<dbReference type="Pfam" id="PF07679">
    <property type="entry name" value="I-set"/>
    <property type="match status" value="1"/>
</dbReference>
<proteinExistence type="inferred from homology"/>
<dbReference type="Gene3D" id="2.60.40.10">
    <property type="entry name" value="Immunoglobulins"/>
    <property type="match status" value="2"/>
</dbReference>
<keyword evidence="3" id="KW-1015">Disulfide bond</keyword>
<dbReference type="SUPFAM" id="SSF48726">
    <property type="entry name" value="Immunoglobulin"/>
    <property type="match status" value="1"/>
</dbReference>